<dbReference type="PANTHER" id="PTHR33525">
    <property type="match status" value="1"/>
</dbReference>
<evidence type="ECO:0000313" key="3">
    <source>
        <dbReference type="Proteomes" id="UP000196027"/>
    </source>
</evidence>
<dbReference type="Pfam" id="PF08668">
    <property type="entry name" value="HDOD"/>
    <property type="match status" value="1"/>
</dbReference>
<protein>
    <submittedName>
        <fullName evidence="2">Signal transduction phosphohydrolase</fullName>
    </submittedName>
</protein>
<keyword evidence="3" id="KW-1185">Reference proteome</keyword>
<evidence type="ECO:0000259" key="1">
    <source>
        <dbReference type="PROSITE" id="PS51833"/>
    </source>
</evidence>
<dbReference type="AlphaFoldDB" id="A0A1Y0IHF7"/>
<accession>A0A1Y0IHF7</accession>
<dbReference type="PANTHER" id="PTHR33525:SF6">
    <property type="entry name" value="HDOD DOMAIN-CONTAINING PROTEIN"/>
    <property type="match status" value="1"/>
</dbReference>
<reference evidence="2 3" key="1">
    <citation type="submission" date="2017-05" db="EMBL/GenBank/DDBJ databases">
        <title>Genomic insights into alkan degradation activity of Oleiphilus messinensis.</title>
        <authorList>
            <person name="Kozyavkin S.A."/>
            <person name="Slesarev A.I."/>
            <person name="Golyshin P.N."/>
            <person name="Korzhenkov A."/>
            <person name="Golyshina O.N."/>
            <person name="Toshchakov S.V."/>
        </authorList>
    </citation>
    <scope>NUCLEOTIDE SEQUENCE [LARGE SCALE GENOMIC DNA]</scope>
    <source>
        <strain evidence="2 3">ME102</strain>
    </source>
</reference>
<dbReference type="GO" id="GO:0016787">
    <property type="term" value="F:hydrolase activity"/>
    <property type="evidence" value="ECO:0007669"/>
    <property type="project" value="UniProtKB-KW"/>
</dbReference>
<dbReference type="SUPFAM" id="SSF109604">
    <property type="entry name" value="HD-domain/PDEase-like"/>
    <property type="match status" value="1"/>
</dbReference>
<proteinExistence type="predicted"/>
<dbReference type="OrthoDB" id="9784953at2"/>
<evidence type="ECO:0000313" key="2">
    <source>
        <dbReference type="EMBL" id="ARU59286.1"/>
    </source>
</evidence>
<sequence length="288" mass="32487">MPDKIQVNELDAETALKGIVIPPHPMILQDIAKVYPDIDQVAKIIVKDPAVSGAVIKVINSATFQLARTIESVKDAVALLGMDSVLNIINALLLKVSFYDLVDMDELSAFWRVSDDNAVASAFIARELKLCKPDLAYMAGLFHDCGIPLMMQKNKGYLVNLKRIYGQNQHSFLAVENRLYHTDHCALGYYMGRSWKLPEEVISVIQDHHNLERFSAENLQQHSVVNSLLVIEKMAEHITREYAELGKAQANHEWEKIKETIFDYTGLCEMDFQDLLEKTTEAIQEAVA</sequence>
<keyword evidence="2" id="KW-0378">Hydrolase</keyword>
<dbReference type="KEGG" id="ome:OLMES_5306"/>
<dbReference type="NCBIfam" id="TIGR00277">
    <property type="entry name" value="HDIG"/>
    <property type="match status" value="1"/>
</dbReference>
<organism evidence="2 3">
    <name type="scientific">Oleiphilus messinensis</name>
    <dbReference type="NCBI Taxonomy" id="141451"/>
    <lineage>
        <taxon>Bacteria</taxon>
        <taxon>Pseudomonadati</taxon>
        <taxon>Pseudomonadota</taxon>
        <taxon>Gammaproteobacteria</taxon>
        <taxon>Oceanospirillales</taxon>
        <taxon>Oleiphilaceae</taxon>
        <taxon>Oleiphilus</taxon>
    </lineage>
</organism>
<gene>
    <name evidence="2" type="ORF">OLMES_5306</name>
</gene>
<name>A0A1Y0IHF7_9GAMM</name>
<dbReference type="EMBL" id="CP021425">
    <property type="protein sequence ID" value="ARU59286.1"/>
    <property type="molecule type" value="Genomic_DNA"/>
</dbReference>
<dbReference type="InterPro" id="IPR052340">
    <property type="entry name" value="RNase_Y/CdgJ"/>
</dbReference>
<dbReference type="PROSITE" id="PS51833">
    <property type="entry name" value="HDOD"/>
    <property type="match status" value="1"/>
</dbReference>
<dbReference type="InterPro" id="IPR006675">
    <property type="entry name" value="HDIG_dom"/>
</dbReference>
<dbReference type="Gene3D" id="1.10.3210.10">
    <property type="entry name" value="Hypothetical protein af1432"/>
    <property type="match status" value="1"/>
</dbReference>
<dbReference type="InterPro" id="IPR013976">
    <property type="entry name" value="HDOD"/>
</dbReference>
<dbReference type="Proteomes" id="UP000196027">
    <property type="component" value="Chromosome"/>
</dbReference>
<dbReference type="RefSeq" id="WP_087463977.1">
    <property type="nucleotide sequence ID" value="NZ_CP021425.1"/>
</dbReference>
<feature type="domain" description="HDOD" evidence="1">
    <location>
        <begin position="18"/>
        <end position="211"/>
    </location>
</feature>